<keyword evidence="4" id="KW-0430">Lectin</keyword>
<evidence type="ECO:0000256" key="1">
    <source>
        <dbReference type="ARBA" id="ARBA00022729"/>
    </source>
</evidence>
<keyword evidence="1" id="KW-0732">Signal</keyword>
<sequence>MKLGWDLKRNLSKRLVAWKSDDDPTPGDFTWGVVLNHYPDIYMMKGETKYHRLGPWNGLRFSGMPEMKPNPVFSYKFVNNSEEVYYSWSYNDRSPISTVVLNQTSYERPRYVWSKADKSWMLHSTMP</sequence>
<dbReference type="Pfam" id="PF00954">
    <property type="entry name" value="S_locus_glycop"/>
    <property type="match status" value="1"/>
</dbReference>
<reference evidence="4 5" key="1">
    <citation type="journal article" date="2018" name="Front. Plant Sci.">
        <title>Red Clover (Trifolium pratense) and Zigzag Clover (T. medium) - A Picture of Genomic Similarities and Differences.</title>
        <authorList>
            <person name="Dluhosova J."/>
            <person name="Istvanek J."/>
            <person name="Nedelnik J."/>
            <person name="Repkova J."/>
        </authorList>
    </citation>
    <scope>NUCLEOTIDE SEQUENCE [LARGE SCALE GENOMIC DNA]</scope>
    <source>
        <strain evidence="5">cv. 10/8</strain>
        <tissue evidence="4">Leaf</tissue>
    </source>
</reference>
<keyword evidence="5" id="KW-1185">Reference proteome</keyword>
<keyword evidence="4" id="KW-0418">Kinase</keyword>
<name>A0A392QHW3_9FABA</name>
<keyword evidence="4" id="KW-0808">Transferase</keyword>
<evidence type="ECO:0000256" key="2">
    <source>
        <dbReference type="ARBA" id="ARBA00023157"/>
    </source>
</evidence>
<protein>
    <submittedName>
        <fullName evidence="4">G-type lectin S-receptor-like serine/threonine-protein kinase</fullName>
    </submittedName>
</protein>
<keyword evidence="2" id="KW-1015">Disulfide bond</keyword>
<feature type="non-terminal residue" evidence="4">
    <location>
        <position position="127"/>
    </location>
</feature>
<dbReference type="PANTHER" id="PTHR32444:SF234">
    <property type="entry name" value="RECEPTOR-LIKE SERINE_THREONINE-PROTEIN KINASE"/>
    <property type="match status" value="1"/>
</dbReference>
<evidence type="ECO:0000313" key="4">
    <source>
        <dbReference type="EMBL" id="MCI23442.1"/>
    </source>
</evidence>
<dbReference type="InterPro" id="IPR000858">
    <property type="entry name" value="S_locus_glycoprot_dom"/>
</dbReference>
<accession>A0A392QHW3</accession>
<proteinExistence type="predicted"/>
<comment type="caution">
    <text evidence="4">The sequence shown here is derived from an EMBL/GenBank/DDBJ whole genome shotgun (WGS) entry which is preliminary data.</text>
</comment>
<dbReference type="GO" id="GO:0030246">
    <property type="term" value="F:carbohydrate binding"/>
    <property type="evidence" value="ECO:0007669"/>
    <property type="project" value="UniProtKB-KW"/>
</dbReference>
<organism evidence="4 5">
    <name type="scientific">Trifolium medium</name>
    <dbReference type="NCBI Taxonomy" id="97028"/>
    <lineage>
        <taxon>Eukaryota</taxon>
        <taxon>Viridiplantae</taxon>
        <taxon>Streptophyta</taxon>
        <taxon>Embryophyta</taxon>
        <taxon>Tracheophyta</taxon>
        <taxon>Spermatophyta</taxon>
        <taxon>Magnoliopsida</taxon>
        <taxon>eudicotyledons</taxon>
        <taxon>Gunneridae</taxon>
        <taxon>Pentapetalae</taxon>
        <taxon>rosids</taxon>
        <taxon>fabids</taxon>
        <taxon>Fabales</taxon>
        <taxon>Fabaceae</taxon>
        <taxon>Papilionoideae</taxon>
        <taxon>50 kb inversion clade</taxon>
        <taxon>NPAAA clade</taxon>
        <taxon>Hologalegina</taxon>
        <taxon>IRL clade</taxon>
        <taxon>Trifolieae</taxon>
        <taxon>Trifolium</taxon>
    </lineage>
</organism>
<evidence type="ECO:0000313" key="5">
    <source>
        <dbReference type="Proteomes" id="UP000265520"/>
    </source>
</evidence>
<dbReference type="PANTHER" id="PTHR32444">
    <property type="entry name" value="BULB-TYPE LECTIN DOMAIN-CONTAINING PROTEIN"/>
    <property type="match status" value="1"/>
</dbReference>
<feature type="domain" description="S-locus glycoprotein" evidence="3">
    <location>
        <begin position="52"/>
        <end position="127"/>
    </location>
</feature>
<dbReference type="EMBL" id="LXQA010136111">
    <property type="protein sequence ID" value="MCI23442.1"/>
    <property type="molecule type" value="Genomic_DNA"/>
</dbReference>
<dbReference type="AlphaFoldDB" id="A0A392QHW3"/>
<dbReference type="GO" id="GO:0016301">
    <property type="term" value="F:kinase activity"/>
    <property type="evidence" value="ECO:0007669"/>
    <property type="project" value="UniProtKB-KW"/>
</dbReference>
<dbReference type="Proteomes" id="UP000265520">
    <property type="component" value="Unassembled WGS sequence"/>
</dbReference>
<dbReference type="GO" id="GO:0048544">
    <property type="term" value="P:recognition of pollen"/>
    <property type="evidence" value="ECO:0007669"/>
    <property type="project" value="InterPro"/>
</dbReference>
<keyword evidence="4" id="KW-0675">Receptor</keyword>
<evidence type="ECO:0000259" key="3">
    <source>
        <dbReference type="Pfam" id="PF00954"/>
    </source>
</evidence>